<dbReference type="Proteomes" id="UP000829194">
    <property type="component" value="Chromosome"/>
</dbReference>
<feature type="region of interest" description="Disordered" evidence="1">
    <location>
        <begin position="1"/>
        <end position="23"/>
    </location>
</feature>
<evidence type="ECO:0000313" key="4">
    <source>
        <dbReference type="Proteomes" id="UP000829194"/>
    </source>
</evidence>
<accession>A0ABY3XF49</accession>
<protein>
    <recommendedName>
        <fullName evidence="2">DUF6630 domain-containing protein</fullName>
    </recommendedName>
</protein>
<evidence type="ECO:0000313" key="3">
    <source>
        <dbReference type="EMBL" id="UNP30258.1"/>
    </source>
</evidence>
<dbReference type="Pfam" id="PF20335">
    <property type="entry name" value="DUF6630"/>
    <property type="match status" value="1"/>
</dbReference>
<reference evidence="3 4" key="1">
    <citation type="submission" date="2022-03" db="EMBL/GenBank/DDBJ databases">
        <title>Complete genome sequence of Lysobacter capsici VKM B-2533 and Lysobacter gummosus 10.1.1, promising sources of lytic agents.</title>
        <authorList>
            <person name="Tarlachkov S.V."/>
            <person name="Kudryakova I.V."/>
            <person name="Afoshin A.S."/>
            <person name="Leontyevskaya E.A."/>
            <person name="Leontyevskaya N.V."/>
        </authorList>
    </citation>
    <scope>NUCLEOTIDE SEQUENCE [LARGE SCALE GENOMIC DNA]</scope>
    <source>
        <strain evidence="3 4">10.1.1</strain>
    </source>
</reference>
<proteinExistence type="predicted"/>
<dbReference type="RefSeq" id="WP_057941512.1">
    <property type="nucleotide sequence ID" value="NZ_CP011131.1"/>
</dbReference>
<dbReference type="EMBL" id="CP093547">
    <property type="protein sequence ID" value="UNP30258.1"/>
    <property type="molecule type" value="Genomic_DNA"/>
</dbReference>
<feature type="domain" description="DUF6630" evidence="2">
    <location>
        <begin position="32"/>
        <end position="178"/>
    </location>
</feature>
<keyword evidence="4" id="KW-1185">Reference proteome</keyword>
<evidence type="ECO:0000256" key="1">
    <source>
        <dbReference type="SAM" id="MobiDB-lite"/>
    </source>
</evidence>
<dbReference type="InterPro" id="IPR046582">
    <property type="entry name" value="DUF6630"/>
</dbReference>
<evidence type="ECO:0000259" key="2">
    <source>
        <dbReference type="Pfam" id="PF20335"/>
    </source>
</evidence>
<organism evidence="3 4">
    <name type="scientific">Lysobacter gummosus</name>
    <dbReference type="NCBI Taxonomy" id="262324"/>
    <lineage>
        <taxon>Bacteria</taxon>
        <taxon>Pseudomonadati</taxon>
        <taxon>Pseudomonadota</taxon>
        <taxon>Gammaproteobacteria</taxon>
        <taxon>Lysobacterales</taxon>
        <taxon>Lysobacteraceae</taxon>
        <taxon>Lysobacter</taxon>
    </lineage>
</organism>
<gene>
    <name evidence="3" type="ORF">MOV92_02970</name>
</gene>
<sequence>MSSPDNESDYEDDAFDFSGNDDDEDLDEETLFWQLLLLINPGDEETALHQFGRFRELREGADDDGEAIDTLQEVIDWTSGYRVEEGDTQSFIDSIAQLAARWNLQVDWGVEDPTDDEFLQSVDVPELMSTAHDRLREHGYTVWNRDTRDDTFAGWITLRRDDETMQAVAAALGIDIRPGSDAF</sequence>
<name>A0ABY3XF49_9GAMM</name>